<dbReference type="CDD" id="cd02520">
    <property type="entry name" value="Glucosylceramide_synthase"/>
    <property type="match status" value="1"/>
</dbReference>
<comment type="pathway">
    <text evidence="3">Sphingolipid metabolism.</text>
</comment>
<evidence type="ECO:0000256" key="4">
    <source>
        <dbReference type="ARBA" id="ARBA00006739"/>
    </source>
</evidence>
<keyword evidence="7" id="KW-0328">Glycosyltransferase</keyword>
<dbReference type="SUPFAM" id="SSF53448">
    <property type="entry name" value="Nucleotide-diphospho-sugar transferases"/>
    <property type="match status" value="1"/>
</dbReference>
<reference evidence="17 18" key="1">
    <citation type="journal article" date="2013" name="Nature">
        <title>Insights into bilaterian evolution from three spiralian genomes.</title>
        <authorList>
            <person name="Simakov O."/>
            <person name="Marletaz F."/>
            <person name="Cho S.J."/>
            <person name="Edsinger-Gonzales E."/>
            <person name="Havlak P."/>
            <person name="Hellsten U."/>
            <person name="Kuo D.H."/>
            <person name="Larsson T."/>
            <person name="Lv J."/>
            <person name="Arendt D."/>
            <person name="Savage R."/>
            <person name="Osoegawa K."/>
            <person name="de Jong P."/>
            <person name="Grimwood J."/>
            <person name="Chapman J.A."/>
            <person name="Shapiro H."/>
            <person name="Aerts A."/>
            <person name="Otillar R.P."/>
            <person name="Terry A.Y."/>
            <person name="Boore J.L."/>
            <person name="Grigoriev I.V."/>
            <person name="Lindberg D.R."/>
            <person name="Seaver E.C."/>
            <person name="Weisblat D.A."/>
            <person name="Putnam N.H."/>
            <person name="Rokhsar D.S."/>
        </authorList>
    </citation>
    <scope>NUCLEOTIDE SEQUENCE [LARGE SCALE GENOMIC DNA]</scope>
</reference>
<dbReference type="CTD" id="20231912"/>
<keyword evidence="13 16" id="KW-0472">Membrane</keyword>
<evidence type="ECO:0000256" key="14">
    <source>
        <dbReference type="ARBA" id="ARBA00047869"/>
    </source>
</evidence>
<sequence>MEPLDYTLFGLALLIFISWSVNWFLHILAIVYGKWKLHHKLKSPTPEELPGVSIIKPLVGIDPHLFENLETFFNMKYPQYELLFCIQDESDAAIMIVQSLIKKYPKIKSQIFIGGRIVGVNPKINNMIVGYDAAQYDLILISDSGIKMAEDTLEDMVVNLKENVGMVHQMPYISERKGFASHFEKVFFGTQHAKMYLCANFLGINCTTGMSCLMRKHVVDEAGGLVAFGEYLAEDYLLAQAFLDRGWKVKISSETAKQNSGHYSIPHFHARLIRWTKLRIATIPTIIVFEPIFQCMLLGALSSWAVSYLFDWTSSVFFLVHVLVWFLLDYILAKIIQGGPLQYSKFEFLVGWILNEMSFIYLICCAHCNPTVEWRSKKFRLRWGGIMEEIKCPDT</sequence>
<dbReference type="PANTHER" id="PTHR12726:SF0">
    <property type="entry name" value="CERAMIDE GLUCOSYLTRANSFERASE"/>
    <property type="match status" value="1"/>
</dbReference>
<evidence type="ECO:0000256" key="2">
    <source>
        <dbReference type="ARBA" id="ARBA00004760"/>
    </source>
</evidence>
<dbReference type="OrthoDB" id="1483400at2759"/>
<dbReference type="InterPro" id="IPR029044">
    <property type="entry name" value="Nucleotide-diphossugar_trans"/>
</dbReference>
<dbReference type="OMA" id="IVWIIDC"/>
<evidence type="ECO:0000256" key="12">
    <source>
        <dbReference type="ARBA" id="ARBA00023098"/>
    </source>
</evidence>
<comment type="subcellular location">
    <subcellularLocation>
        <location evidence="1">Golgi apparatus membrane</location>
        <topology evidence="1">Multi-pass membrane protein</topology>
    </subcellularLocation>
</comment>
<accession>V4BTT1</accession>
<dbReference type="Proteomes" id="UP000030746">
    <property type="component" value="Unassembled WGS sequence"/>
</dbReference>
<keyword evidence="18" id="KW-1185">Reference proteome</keyword>
<evidence type="ECO:0000256" key="15">
    <source>
        <dbReference type="ARBA" id="ARBA00048104"/>
    </source>
</evidence>
<evidence type="ECO:0000256" key="10">
    <source>
        <dbReference type="ARBA" id="ARBA00022989"/>
    </source>
</evidence>
<dbReference type="HOGENOM" id="CLU_030898_0_0_1"/>
<dbReference type="EMBL" id="KB202094">
    <property type="protein sequence ID" value="ESO92359.1"/>
    <property type="molecule type" value="Genomic_DNA"/>
</dbReference>
<evidence type="ECO:0000256" key="11">
    <source>
        <dbReference type="ARBA" id="ARBA00023034"/>
    </source>
</evidence>
<dbReference type="AlphaFoldDB" id="V4BTT1"/>
<keyword evidence="12" id="KW-0443">Lipid metabolism</keyword>
<dbReference type="GO" id="GO:0000139">
    <property type="term" value="C:Golgi membrane"/>
    <property type="evidence" value="ECO:0007669"/>
    <property type="project" value="UniProtKB-SubCell"/>
</dbReference>
<keyword evidence="8" id="KW-0808">Transferase</keyword>
<evidence type="ECO:0000313" key="18">
    <source>
        <dbReference type="Proteomes" id="UP000030746"/>
    </source>
</evidence>
<keyword evidence="6" id="KW-0444">Lipid biosynthesis</keyword>
<comment type="catalytic activity">
    <reaction evidence="14">
        <text>UDP-alpha-D-xylose + an N-acylsphing-4-enine = a beta-D-xylosyl-(1&lt;-&gt;1')-N-acylsphing-4-enine + UDP + H(+)</text>
        <dbReference type="Rhea" id="RHEA:70243"/>
        <dbReference type="ChEBI" id="CHEBI:15378"/>
        <dbReference type="ChEBI" id="CHEBI:52639"/>
        <dbReference type="ChEBI" id="CHEBI:57632"/>
        <dbReference type="ChEBI" id="CHEBI:58223"/>
        <dbReference type="ChEBI" id="CHEBI:189068"/>
    </reaction>
    <physiologicalReaction direction="left-to-right" evidence="14">
        <dbReference type="Rhea" id="RHEA:70244"/>
    </physiologicalReaction>
</comment>
<evidence type="ECO:0000256" key="16">
    <source>
        <dbReference type="SAM" id="Phobius"/>
    </source>
</evidence>
<comment type="catalytic activity">
    <reaction evidence="15">
        <text>N-(9Z-octadecenoyl)-sphing-4-enine + UDP-alpha-D-xylose = beta-D-xylosyl-(1&lt;-&gt;1')-N-(9Z-octadecenoyl)-sphing-4-enine + UDP + H(+)</text>
        <dbReference type="Rhea" id="RHEA:70247"/>
        <dbReference type="ChEBI" id="CHEBI:15378"/>
        <dbReference type="ChEBI" id="CHEBI:57632"/>
        <dbReference type="ChEBI" id="CHEBI:58223"/>
        <dbReference type="ChEBI" id="CHEBI:77996"/>
        <dbReference type="ChEBI" id="CHEBI:189081"/>
    </reaction>
    <physiologicalReaction direction="left-to-right" evidence="15">
        <dbReference type="Rhea" id="RHEA:70248"/>
    </physiologicalReaction>
</comment>
<dbReference type="RefSeq" id="XP_009056920.1">
    <property type="nucleotide sequence ID" value="XM_009058672.1"/>
</dbReference>
<proteinExistence type="inferred from homology"/>
<dbReference type="STRING" id="225164.V4BTT1"/>
<dbReference type="Pfam" id="PF13506">
    <property type="entry name" value="Glyco_transf_21"/>
    <property type="match status" value="1"/>
</dbReference>
<feature type="transmembrane region" description="Helical" evidence="16">
    <location>
        <begin position="280"/>
        <end position="306"/>
    </location>
</feature>
<dbReference type="EC" id="2.4.1.80" evidence="5"/>
<name>V4BTT1_LOTGI</name>
<keyword evidence="10 16" id="KW-1133">Transmembrane helix</keyword>
<dbReference type="GeneID" id="20231912"/>
<evidence type="ECO:0000256" key="8">
    <source>
        <dbReference type="ARBA" id="ARBA00022679"/>
    </source>
</evidence>
<dbReference type="KEGG" id="lgi:LOTGIDRAFT_120942"/>
<comment type="similarity">
    <text evidence="4">Belongs to the glycosyltransferase 2 family.</text>
</comment>
<keyword evidence="9 16" id="KW-0812">Transmembrane</keyword>
<organism evidence="17 18">
    <name type="scientific">Lottia gigantea</name>
    <name type="common">Giant owl limpet</name>
    <dbReference type="NCBI Taxonomy" id="225164"/>
    <lineage>
        <taxon>Eukaryota</taxon>
        <taxon>Metazoa</taxon>
        <taxon>Spiralia</taxon>
        <taxon>Lophotrochozoa</taxon>
        <taxon>Mollusca</taxon>
        <taxon>Gastropoda</taxon>
        <taxon>Patellogastropoda</taxon>
        <taxon>Lottioidea</taxon>
        <taxon>Lottiidae</taxon>
        <taxon>Lottia</taxon>
    </lineage>
</organism>
<dbReference type="UniPathway" id="UPA00222"/>
<dbReference type="PANTHER" id="PTHR12726">
    <property type="entry name" value="CERAMIDE GLUCOSYLTRANSFERASE"/>
    <property type="match status" value="1"/>
</dbReference>
<keyword evidence="11" id="KW-0333">Golgi apparatus</keyword>
<evidence type="ECO:0000256" key="7">
    <source>
        <dbReference type="ARBA" id="ARBA00022676"/>
    </source>
</evidence>
<gene>
    <name evidence="17" type="ORF">LOTGIDRAFT_120942</name>
</gene>
<evidence type="ECO:0000256" key="6">
    <source>
        <dbReference type="ARBA" id="ARBA00022516"/>
    </source>
</evidence>
<dbReference type="InterPro" id="IPR025993">
    <property type="entry name" value="Ceramide_glucosylTrfase"/>
</dbReference>
<dbReference type="FunFam" id="3.90.550.10:FF:000041">
    <property type="entry name" value="UDP-glucose ceramide glucosyltransferase"/>
    <property type="match status" value="1"/>
</dbReference>
<evidence type="ECO:0000256" key="3">
    <source>
        <dbReference type="ARBA" id="ARBA00004991"/>
    </source>
</evidence>
<dbReference type="GO" id="GO:0008120">
    <property type="term" value="F:ceramide glucosyltransferase activity"/>
    <property type="evidence" value="ECO:0007669"/>
    <property type="project" value="UniProtKB-EC"/>
</dbReference>
<evidence type="ECO:0000256" key="9">
    <source>
        <dbReference type="ARBA" id="ARBA00022692"/>
    </source>
</evidence>
<comment type="pathway">
    <text evidence="2">Lipid metabolism; sphingolipid metabolism.</text>
</comment>
<dbReference type="GO" id="GO:0006679">
    <property type="term" value="P:glucosylceramide biosynthetic process"/>
    <property type="evidence" value="ECO:0007669"/>
    <property type="project" value="TreeGrafter"/>
</dbReference>
<evidence type="ECO:0000313" key="17">
    <source>
        <dbReference type="EMBL" id="ESO92359.1"/>
    </source>
</evidence>
<feature type="transmembrane region" description="Helical" evidence="16">
    <location>
        <begin position="6"/>
        <end position="32"/>
    </location>
</feature>
<evidence type="ECO:0000256" key="5">
    <source>
        <dbReference type="ARBA" id="ARBA00012699"/>
    </source>
</evidence>
<evidence type="ECO:0000256" key="1">
    <source>
        <dbReference type="ARBA" id="ARBA00004653"/>
    </source>
</evidence>
<evidence type="ECO:0000256" key="13">
    <source>
        <dbReference type="ARBA" id="ARBA00023136"/>
    </source>
</evidence>
<protein>
    <recommendedName>
        <fullName evidence="5">ceramide glucosyltransferase</fullName>
        <ecNumber evidence="5">2.4.1.80</ecNumber>
    </recommendedName>
</protein>
<dbReference type="Gene3D" id="3.90.550.10">
    <property type="entry name" value="Spore Coat Polysaccharide Biosynthesis Protein SpsA, Chain A"/>
    <property type="match status" value="1"/>
</dbReference>
<feature type="transmembrane region" description="Helical" evidence="16">
    <location>
        <begin position="312"/>
        <end position="333"/>
    </location>
</feature>